<dbReference type="Proteomes" id="UP000194159">
    <property type="component" value="Chromosome"/>
</dbReference>
<evidence type="ECO:0000313" key="2">
    <source>
        <dbReference type="Proteomes" id="UP000194159"/>
    </source>
</evidence>
<reference evidence="1 2" key="1">
    <citation type="submission" date="2017-04" db="EMBL/GenBank/DDBJ databases">
        <title>Complete genome sequences of Rhizobium genomic linages associated to common bean (phaseolus vulgaris).</title>
        <authorList>
            <person name="Santamaria R.I."/>
            <person name="Bustos P."/>
            <person name="Perez-Carrascal O."/>
            <person name="Martinez-Flores I."/>
            <person name="Juarez S."/>
            <person name="Lozano L."/>
            <person name="Miranda F."/>
            <person name="Vinuesa P."/>
            <person name="Martinez-Romero E."/>
            <person name="Cevallos M.A."/>
            <person name="Romero D."/>
            <person name="Davila G."/>
            <person name="Gonzalez V."/>
        </authorList>
    </citation>
    <scope>NUCLEOTIDE SEQUENCE [LARGE SCALE GENOMIC DNA]</scope>
    <source>
        <strain evidence="1 2">NXC12</strain>
    </source>
</reference>
<sequence>MVRGDVQAISTSTSAIGRSIALSRYEDMISLDFSISFRRSARMAIVSFPLRDCPNCHGATTFGNVDVYGSSVLLGCGRCRHTERIPLPQIRKSKLYLDQSFLSLVFKGEDDRFLTVAERIKSLCAKQALVVPYSNIHEDETHQWRRHRELLDFIKATARGHEVVPTYNVIQDQFDRALDLWLTQQDPIFPIDKWVAFEREIDDWEGYYRIDVGGYYGDVEKIRAAKIESISGLVETFDNWRNGSETVDEQIDLELASAARGYLNAYYTFVERLAAGDYDVLLSGPINAQYVERLIRHRALGETVDERVQSAIRFLHSSHFAAMPAQSISARIYAALREQVRRGAYANKEKAIDRLSGFFFDVNHISVYAPYFDAMIVDRSMHELLRTDTVDLTGRWGTRLFSASNLEELEAWLTEIEDAIPSEQIEALPVAYPRLKLK</sequence>
<name>A0AAN1EIV6_RHIET</name>
<dbReference type="AlphaFoldDB" id="A0AAN1EIV6"/>
<dbReference type="EMBL" id="CP020906">
    <property type="protein sequence ID" value="ARQ09164.1"/>
    <property type="molecule type" value="Genomic_DNA"/>
</dbReference>
<organism evidence="1 2">
    <name type="scientific">Rhizobium etli</name>
    <dbReference type="NCBI Taxonomy" id="29449"/>
    <lineage>
        <taxon>Bacteria</taxon>
        <taxon>Pseudomonadati</taxon>
        <taxon>Pseudomonadota</taxon>
        <taxon>Alphaproteobacteria</taxon>
        <taxon>Hyphomicrobiales</taxon>
        <taxon>Rhizobiaceae</taxon>
        <taxon>Rhizobium/Agrobacterium group</taxon>
        <taxon>Rhizobium</taxon>
    </lineage>
</organism>
<protein>
    <submittedName>
        <fullName evidence="1">Uncharacterized protein</fullName>
    </submittedName>
</protein>
<accession>A0AAN1EIV6</accession>
<gene>
    <name evidence="1" type="ORF">NXC12_CH01086</name>
</gene>
<proteinExistence type="predicted"/>
<evidence type="ECO:0000313" key="1">
    <source>
        <dbReference type="EMBL" id="ARQ09164.1"/>
    </source>
</evidence>